<dbReference type="Proteomes" id="UP000007110">
    <property type="component" value="Unassembled WGS sequence"/>
</dbReference>
<dbReference type="RefSeq" id="XP_030835719.1">
    <property type="nucleotide sequence ID" value="XM_030979859.1"/>
</dbReference>
<evidence type="ECO:0000313" key="3">
    <source>
        <dbReference type="Proteomes" id="UP000007110"/>
    </source>
</evidence>
<name>A0A7M7NFE5_STRPU</name>
<protein>
    <submittedName>
        <fullName evidence="2">Uncharacterized protein</fullName>
    </submittedName>
</protein>
<accession>A0A7M7NFE5</accession>
<dbReference type="RefSeq" id="XP_030835720.1">
    <property type="nucleotide sequence ID" value="XM_030979860.1"/>
</dbReference>
<dbReference type="OrthoDB" id="10438753at2759"/>
<dbReference type="EnsemblMetazoa" id="XM_030979859">
    <property type="protein sequence ID" value="XP_030835719"/>
    <property type="gene ID" value="LOC115921764"/>
</dbReference>
<keyword evidence="3" id="KW-1185">Reference proteome</keyword>
<feature type="region of interest" description="Disordered" evidence="1">
    <location>
        <begin position="45"/>
        <end position="99"/>
    </location>
</feature>
<sequence length="160" mass="18284">MHPQMPSDDDEPSLLDKFSYSLSLDDLIADMYSVHSWSYTTTTFHPGVRTPPQTTQQHQQHQQQQQQQQQHQQQQLTTTNHVTPVPHKPLVQDRHVVTTGDVSRKCNGLHAREKSPEIKKEEKSAGPVSPFCCRVSCSVRRSDVKFHLLRARAASHETII</sequence>
<reference evidence="3" key="1">
    <citation type="submission" date="2015-02" db="EMBL/GenBank/DDBJ databases">
        <title>Genome sequencing for Strongylocentrotus purpuratus.</title>
        <authorList>
            <person name="Murali S."/>
            <person name="Liu Y."/>
            <person name="Vee V."/>
            <person name="English A."/>
            <person name="Wang M."/>
            <person name="Skinner E."/>
            <person name="Han Y."/>
            <person name="Muzny D.M."/>
            <person name="Worley K.C."/>
            <person name="Gibbs R.A."/>
        </authorList>
    </citation>
    <scope>NUCLEOTIDE SEQUENCE</scope>
</reference>
<evidence type="ECO:0000256" key="1">
    <source>
        <dbReference type="SAM" id="MobiDB-lite"/>
    </source>
</evidence>
<proteinExistence type="predicted"/>
<dbReference type="RefSeq" id="XP_030835721.1">
    <property type="nucleotide sequence ID" value="XM_030979861.1"/>
</dbReference>
<reference evidence="2" key="2">
    <citation type="submission" date="2021-01" db="UniProtKB">
        <authorList>
            <consortium name="EnsemblMetazoa"/>
        </authorList>
    </citation>
    <scope>IDENTIFICATION</scope>
</reference>
<dbReference type="KEGG" id="spu:115921764"/>
<dbReference type="AlphaFoldDB" id="A0A7M7NFE5"/>
<evidence type="ECO:0000313" key="2">
    <source>
        <dbReference type="EnsemblMetazoa" id="XP_030835721"/>
    </source>
</evidence>
<dbReference type="EnsemblMetazoa" id="XM_030979861">
    <property type="protein sequence ID" value="XP_030835721"/>
    <property type="gene ID" value="LOC115921764"/>
</dbReference>
<dbReference type="EnsemblMetazoa" id="XM_030979860">
    <property type="protein sequence ID" value="XP_030835720"/>
    <property type="gene ID" value="LOC115921764"/>
</dbReference>
<dbReference type="InParanoid" id="A0A7M7NFE5"/>
<dbReference type="OMA" id="LIANMYS"/>
<dbReference type="GeneID" id="115921764"/>
<organism evidence="2 3">
    <name type="scientific">Strongylocentrotus purpuratus</name>
    <name type="common">Purple sea urchin</name>
    <dbReference type="NCBI Taxonomy" id="7668"/>
    <lineage>
        <taxon>Eukaryota</taxon>
        <taxon>Metazoa</taxon>
        <taxon>Echinodermata</taxon>
        <taxon>Eleutherozoa</taxon>
        <taxon>Echinozoa</taxon>
        <taxon>Echinoidea</taxon>
        <taxon>Euechinoidea</taxon>
        <taxon>Echinacea</taxon>
        <taxon>Camarodonta</taxon>
        <taxon>Echinidea</taxon>
        <taxon>Strongylocentrotidae</taxon>
        <taxon>Strongylocentrotus</taxon>
    </lineage>
</organism>
<feature type="compositionally biased region" description="Low complexity" evidence="1">
    <location>
        <begin position="53"/>
        <end position="79"/>
    </location>
</feature>
<dbReference type="SUPFAM" id="SSF81995">
    <property type="entry name" value="beta-sandwich domain of Sec23/24"/>
    <property type="match status" value="1"/>
</dbReference>